<organism evidence="1 2">
    <name type="scientific">Sphaeroforma arctica JP610</name>
    <dbReference type="NCBI Taxonomy" id="667725"/>
    <lineage>
        <taxon>Eukaryota</taxon>
        <taxon>Ichthyosporea</taxon>
        <taxon>Ichthyophonida</taxon>
        <taxon>Sphaeroforma</taxon>
    </lineage>
</organism>
<dbReference type="EMBL" id="KQ243186">
    <property type="protein sequence ID" value="KNC76245.1"/>
    <property type="molecule type" value="Genomic_DNA"/>
</dbReference>
<dbReference type="Proteomes" id="UP000054560">
    <property type="component" value="Unassembled WGS sequence"/>
</dbReference>
<dbReference type="GeneID" id="25911748"/>
<protein>
    <submittedName>
        <fullName evidence="1">Uncharacterized protein</fullName>
    </submittedName>
</protein>
<evidence type="ECO:0000313" key="1">
    <source>
        <dbReference type="EMBL" id="KNC76245.1"/>
    </source>
</evidence>
<accession>A0A0L0FHL6</accession>
<gene>
    <name evidence="1" type="ORF">SARC_11244</name>
</gene>
<name>A0A0L0FHL6_9EUKA</name>
<proteinExistence type="predicted"/>
<dbReference type="RefSeq" id="XP_014150147.1">
    <property type="nucleotide sequence ID" value="XM_014294672.1"/>
</dbReference>
<dbReference type="AlphaFoldDB" id="A0A0L0FHL6"/>
<sequence length="78" mass="8593">MTMSHMVYHTVRLAGIQAVTLDDLRRVARTHLSGILDAKQVNMVATVNPSKAELLKEGLSAHGYTLQPVEDIEGFFAQ</sequence>
<dbReference type="OrthoDB" id="4953at2759"/>
<evidence type="ECO:0000313" key="2">
    <source>
        <dbReference type="Proteomes" id="UP000054560"/>
    </source>
</evidence>
<keyword evidence="2" id="KW-1185">Reference proteome</keyword>
<reference evidence="1 2" key="1">
    <citation type="submission" date="2011-02" db="EMBL/GenBank/DDBJ databases">
        <title>The Genome Sequence of Sphaeroforma arctica JP610.</title>
        <authorList>
            <consortium name="The Broad Institute Genome Sequencing Platform"/>
            <person name="Russ C."/>
            <person name="Cuomo C."/>
            <person name="Young S.K."/>
            <person name="Zeng Q."/>
            <person name="Gargeya S."/>
            <person name="Alvarado L."/>
            <person name="Berlin A."/>
            <person name="Chapman S.B."/>
            <person name="Chen Z."/>
            <person name="Freedman E."/>
            <person name="Gellesch M."/>
            <person name="Goldberg J."/>
            <person name="Griggs A."/>
            <person name="Gujja S."/>
            <person name="Heilman E."/>
            <person name="Heiman D."/>
            <person name="Howarth C."/>
            <person name="Mehta T."/>
            <person name="Neiman D."/>
            <person name="Pearson M."/>
            <person name="Roberts A."/>
            <person name="Saif S."/>
            <person name="Shea T."/>
            <person name="Shenoy N."/>
            <person name="Sisk P."/>
            <person name="Stolte C."/>
            <person name="Sykes S."/>
            <person name="White J."/>
            <person name="Yandava C."/>
            <person name="Burger G."/>
            <person name="Gray M.W."/>
            <person name="Holland P.W.H."/>
            <person name="King N."/>
            <person name="Lang F.B.F."/>
            <person name="Roger A.J."/>
            <person name="Ruiz-Trillo I."/>
            <person name="Haas B."/>
            <person name="Nusbaum C."/>
            <person name="Birren B."/>
        </authorList>
    </citation>
    <scope>NUCLEOTIDE SEQUENCE [LARGE SCALE GENOMIC DNA]</scope>
    <source>
        <strain evidence="1 2">JP610</strain>
    </source>
</reference>